<dbReference type="Gene3D" id="3.60.10.10">
    <property type="entry name" value="Endonuclease/exonuclease/phosphatase"/>
    <property type="match status" value="1"/>
</dbReference>
<dbReference type="AlphaFoldDB" id="A0ABD3U5V5"/>
<reference evidence="2 3" key="1">
    <citation type="submission" date="2024-12" db="EMBL/GenBank/DDBJ databases">
        <title>The unique morphological basis and parallel evolutionary history of personate flowers in Penstemon.</title>
        <authorList>
            <person name="Depatie T.H."/>
            <person name="Wessinger C.A."/>
        </authorList>
    </citation>
    <scope>NUCLEOTIDE SEQUENCE [LARGE SCALE GENOMIC DNA]</scope>
    <source>
        <strain evidence="2">WTNN_2</strain>
        <tissue evidence="2">Leaf</tissue>
    </source>
</reference>
<dbReference type="InterPro" id="IPR000477">
    <property type="entry name" value="RT_dom"/>
</dbReference>
<dbReference type="SUPFAM" id="SSF56219">
    <property type="entry name" value="DNase I-like"/>
    <property type="match status" value="1"/>
</dbReference>
<dbReference type="Pfam" id="PF00078">
    <property type="entry name" value="RVT_1"/>
    <property type="match status" value="1"/>
</dbReference>
<dbReference type="Pfam" id="PF13966">
    <property type="entry name" value="zf-RVT"/>
    <property type="match status" value="1"/>
</dbReference>
<evidence type="ECO:0000313" key="2">
    <source>
        <dbReference type="EMBL" id="KAL3844844.1"/>
    </source>
</evidence>
<dbReference type="InterPro" id="IPR036397">
    <property type="entry name" value="RNaseH_sf"/>
</dbReference>
<dbReference type="InterPro" id="IPR043502">
    <property type="entry name" value="DNA/RNA_pol_sf"/>
</dbReference>
<evidence type="ECO:0000259" key="1">
    <source>
        <dbReference type="PROSITE" id="PS50878"/>
    </source>
</evidence>
<sequence length="1087" mass="124163">MRTLAWNCQGLGKPKAGRTLKALLQAARPDLVFLSEIKTQKINQISTLLTSAHLPNHQFVPPLNFAGGLCLAWSNNITITIISCDRTHISALVSTDPHQPTWTFTGVYCVNQFPLDLEGLFPRVLDDQDNEPLCKIPSPKEIKQVMFSFASNKSPGPDGLPALFYKNFWSITGNALIFAVQHFFRTGFLLKALNHTLVTLIPKQNHPNQVENFRPISLCNVAYKVISKVLANRLKPLLQKFISPNQTAFVEGRNINENSLISQEIMHYLHKRKGKKGYLAIKVDLSKAYDRVEWELLKVILHNLGVCHRFINLIAQCISTCSFSFLINGSPFGFLKPSRGIRQGDPISPYLFIIYTELLSRLLLKEEASNNFRGVKIARACPVISHLLYADDLVVYCRDTMEDVSTIMKTMDKFSTWSGQCINHAKSFVHYSKNVPVSFKQAVVSWFNLEECNHCTKHLGLPFCKPKSRVRAFTDVVTKFQQKLSGWKSKNLSQAGRAVLIKAVAQAIPAYIMSTFLLPVSICDLLDKTIRKFWWGENEKGNSLYLRCWNSLCLPKACGGLGFRKSIDFNRSLIAKLGWQCANKENRLWIQLLEAKYLRGTSFLESGPPPKDASWVWQDIAKCKDLVKPNVCFTISVNSTVKTWSHQWIPSLPDFVPTPNPLTTLQPFNFNNVGDLISPVCGDWDVNTLIELFPLNVVNEIRKIFISPPQTPQQLIWIPSKSGKFSTKSCYIQSQKRRFPQLNSVDTKLFKNLWNAKIHNRHKVLLWKIIFDLLPTRRRLSYILQVGILDCPICGAEVEDLNHLFLHCPLTKALWFNSKWSFKLDCLAVSSVREWIIILLDKNDHSFISNENREFFLIYVVLTFEIIWLNRNKVTHNAPSFDVQEMTQRVEKNAKEHFQAQMSSHISKCLNYSSKGWRPPKEGWITVNTDASFKAEENEASMAIIIRNHNGSILFAETLSRPCLNALAAEAFAIKEACVRLHFVKAKFVTFESDCLVAIETILNKERDMDWAIREPIDVIRRFWTSWPKWNFKFIPRASNCAAHNLAAWAFLSNVWDKLSLDSIPFCCFCDGGFPFVDVVPNLSFYY</sequence>
<dbReference type="InterPro" id="IPR044730">
    <property type="entry name" value="RNase_H-like_dom_plant"/>
</dbReference>
<keyword evidence="3" id="KW-1185">Reference proteome</keyword>
<dbReference type="Gene3D" id="3.30.420.10">
    <property type="entry name" value="Ribonuclease H-like superfamily/Ribonuclease H"/>
    <property type="match status" value="1"/>
</dbReference>
<dbReference type="PROSITE" id="PS50878">
    <property type="entry name" value="RT_POL"/>
    <property type="match status" value="1"/>
</dbReference>
<proteinExistence type="predicted"/>
<dbReference type="InterPro" id="IPR002156">
    <property type="entry name" value="RNaseH_domain"/>
</dbReference>
<dbReference type="InterPro" id="IPR012337">
    <property type="entry name" value="RNaseH-like_sf"/>
</dbReference>
<dbReference type="CDD" id="cd06222">
    <property type="entry name" value="RNase_H_like"/>
    <property type="match status" value="1"/>
</dbReference>
<evidence type="ECO:0000313" key="3">
    <source>
        <dbReference type="Proteomes" id="UP001634393"/>
    </source>
</evidence>
<name>A0ABD3U5V5_9LAMI</name>
<feature type="domain" description="Reverse transcriptase" evidence="1">
    <location>
        <begin position="182"/>
        <end position="451"/>
    </location>
</feature>
<dbReference type="InterPro" id="IPR036691">
    <property type="entry name" value="Endo/exonu/phosph_ase_sf"/>
</dbReference>
<dbReference type="EMBL" id="JBJXBP010000002">
    <property type="protein sequence ID" value="KAL3844844.1"/>
    <property type="molecule type" value="Genomic_DNA"/>
</dbReference>
<gene>
    <name evidence="2" type="ORF">ACJIZ3_002247</name>
</gene>
<organism evidence="2 3">
    <name type="scientific">Penstemon smallii</name>
    <dbReference type="NCBI Taxonomy" id="265156"/>
    <lineage>
        <taxon>Eukaryota</taxon>
        <taxon>Viridiplantae</taxon>
        <taxon>Streptophyta</taxon>
        <taxon>Embryophyta</taxon>
        <taxon>Tracheophyta</taxon>
        <taxon>Spermatophyta</taxon>
        <taxon>Magnoliopsida</taxon>
        <taxon>eudicotyledons</taxon>
        <taxon>Gunneridae</taxon>
        <taxon>Pentapetalae</taxon>
        <taxon>asterids</taxon>
        <taxon>lamiids</taxon>
        <taxon>Lamiales</taxon>
        <taxon>Plantaginaceae</taxon>
        <taxon>Cheloneae</taxon>
        <taxon>Penstemon</taxon>
    </lineage>
</organism>
<dbReference type="Proteomes" id="UP001634393">
    <property type="component" value="Unassembled WGS sequence"/>
</dbReference>
<dbReference type="InterPro" id="IPR026960">
    <property type="entry name" value="RVT-Znf"/>
</dbReference>
<dbReference type="SUPFAM" id="SSF53098">
    <property type="entry name" value="Ribonuclease H-like"/>
    <property type="match status" value="1"/>
</dbReference>
<dbReference type="PANTHER" id="PTHR33116:SF86">
    <property type="entry name" value="REVERSE TRANSCRIPTASE DOMAIN-CONTAINING PROTEIN"/>
    <property type="match status" value="1"/>
</dbReference>
<dbReference type="CDD" id="cd01650">
    <property type="entry name" value="RT_nLTR_like"/>
    <property type="match status" value="1"/>
</dbReference>
<dbReference type="Pfam" id="PF13456">
    <property type="entry name" value="RVT_3"/>
    <property type="match status" value="1"/>
</dbReference>
<dbReference type="PANTHER" id="PTHR33116">
    <property type="entry name" value="REVERSE TRANSCRIPTASE ZINC-BINDING DOMAIN-CONTAINING PROTEIN-RELATED-RELATED"/>
    <property type="match status" value="1"/>
</dbReference>
<protein>
    <recommendedName>
        <fullName evidence="1">Reverse transcriptase domain-containing protein</fullName>
    </recommendedName>
</protein>
<accession>A0ABD3U5V5</accession>
<comment type="caution">
    <text evidence="2">The sequence shown here is derived from an EMBL/GenBank/DDBJ whole genome shotgun (WGS) entry which is preliminary data.</text>
</comment>
<dbReference type="SUPFAM" id="SSF56672">
    <property type="entry name" value="DNA/RNA polymerases"/>
    <property type="match status" value="1"/>
</dbReference>